<evidence type="ECO:0000313" key="1">
    <source>
        <dbReference type="EMBL" id="CAB1453469.1"/>
    </source>
</evidence>
<gene>
    <name evidence="1" type="ORF">PLEPLA_LOCUS41223</name>
</gene>
<name>A0A9N7VNA0_PLEPL</name>
<dbReference type="EMBL" id="CADEAL010004170">
    <property type="protein sequence ID" value="CAB1453469.1"/>
    <property type="molecule type" value="Genomic_DNA"/>
</dbReference>
<evidence type="ECO:0000313" key="2">
    <source>
        <dbReference type="Proteomes" id="UP001153269"/>
    </source>
</evidence>
<sequence length="156" mass="17729">MGRGVKVQPRRALIRPTFSDADQLMHSTVTLATWKDNAVSMSRAVVEGTTHNTNTWKHMKTANTPPDLRISRGRGQRYISQSPCRPCDSLRASLNCAQILQVTNSSPCVHQNKRPQEDREIIVDEVRDTHCRDDMLIKLYTDQTSEGLNKKKRAWG</sequence>
<reference evidence="1" key="1">
    <citation type="submission" date="2020-03" db="EMBL/GenBank/DDBJ databases">
        <authorList>
            <person name="Weist P."/>
        </authorList>
    </citation>
    <scope>NUCLEOTIDE SEQUENCE</scope>
</reference>
<keyword evidence="2" id="KW-1185">Reference proteome</keyword>
<dbReference type="AlphaFoldDB" id="A0A9N7VNA0"/>
<proteinExistence type="predicted"/>
<protein>
    <submittedName>
        <fullName evidence="1">Uncharacterized protein</fullName>
    </submittedName>
</protein>
<accession>A0A9N7VNA0</accession>
<comment type="caution">
    <text evidence="1">The sequence shown here is derived from an EMBL/GenBank/DDBJ whole genome shotgun (WGS) entry which is preliminary data.</text>
</comment>
<dbReference type="Proteomes" id="UP001153269">
    <property type="component" value="Unassembled WGS sequence"/>
</dbReference>
<organism evidence="1 2">
    <name type="scientific">Pleuronectes platessa</name>
    <name type="common">European plaice</name>
    <dbReference type="NCBI Taxonomy" id="8262"/>
    <lineage>
        <taxon>Eukaryota</taxon>
        <taxon>Metazoa</taxon>
        <taxon>Chordata</taxon>
        <taxon>Craniata</taxon>
        <taxon>Vertebrata</taxon>
        <taxon>Euteleostomi</taxon>
        <taxon>Actinopterygii</taxon>
        <taxon>Neopterygii</taxon>
        <taxon>Teleostei</taxon>
        <taxon>Neoteleostei</taxon>
        <taxon>Acanthomorphata</taxon>
        <taxon>Carangaria</taxon>
        <taxon>Pleuronectiformes</taxon>
        <taxon>Pleuronectoidei</taxon>
        <taxon>Pleuronectidae</taxon>
        <taxon>Pleuronectes</taxon>
    </lineage>
</organism>